<dbReference type="Proteomes" id="UP001185069">
    <property type="component" value="Unassembled WGS sequence"/>
</dbReference>
<comment type="caution">
    <text evidence="4">The sequence shown here is derived from an EMBL/GenBank/DDBJ whole genome shotgun (WGS) entry which is preliminary data.</text>
</comment>
<organism evidence="4 5">
    <name type="scientific">Arthrobacter russicus</name>
    <dbReference type="NCBI Taxonomy" id="172040"/>
    <lineage>
        <taxon>Bacteria</taxon>
        <taxon>Bacillati</taxon>
        <taxon>Actinomycetota</taxon>
        <taxon>Actinomycetes</taxon>
        <taxon>Micrococcales</taxon>
        <taxon>Micrococcaceae</taxon>
        <taxon>Arthrobacter</taxon>
    </lineage>
</organism>
<protein>
    <submittedName>
        <fullName evidence="4">Dehydrogenase</fullName>
    </submittedName>
</protein>
<dbReference type="Pfam" id="PF22725">
    <property type="entry name" value="GFO_IDH_MocA_C3"/>
    <property type="match status" value="1"/>
</dbReference>
<dbReference type="Gene3D" id="3.30.360.10">
    <property type="entry name" value="Dihydrodipicolinate Reductase, domain 2"/>
    <property type="match status" value="1"/>
</dbReference>
<dbReference type="Gene3D" id="3.40.50.720">
    <property type="entry name" value="NAD(P)-binding Rossmann-like Domain"/>
    <property type="match status" value="1"/>
</dbReference>
<feature type="domain" description="GFO/IDH/MocA-like oxidoreductase" evidence="3">
    <location>
        <begin position="136"/>
        <end position="259"/>
    </location>
</feature>
<accession>A0ABU1JAN3</accession>
<feature type="domain" description="Gfo/Idh/MocA-like oxidoreductase N-terminal" evidence="2">
    <location>
        <begin position="4"/>
        <end position="121"/>
    </location>
</feature>
<evidence type="ECO:0000259" key="3">
    <source>
        <dbReference type="Pfam" id="PF22725"/>
    </source>
</evidence>
<proteinExistence type="predicted"/>
<gene>
    <name evidence="4" type="ORF">JOE69_001713</name>
</gene>
<dbReference type="SUPFAM" id="SSF55347">
    <property type="entry name" value="Glyceraldehyde-3-phosphate dehydrogenase-like, C-terminal domain"/>
    <property type="match status" value="1"/>
</dbReference>
<name>A0ABU1JAN3_9MICC</name>
<dbReference type="InterPro" id="IPR055170">
    <property type="entry name" value="GFO_IDH_MocA-like_dom"/>
</dbReference>
<dbReference type="InterPro" id="IPR052515">
    <property type="entry name" value="Gfo/Idh/MocA_Oxidoreductase"/>
</dbReference>
<dbReference type="Pfam" id="PF01408">
    <property type="entry name" value="GFO_IDH_MocA"/>
    <property type="match status" value="1"/>
</dbReference>
<dbReference type="SUPFAM" id="SSF51735">
    <property type="entry name" value="NAD(P)-binding Rossmann-fold domains"/>
    <property type="match status" value="1"/>
</dbReference>
<keyword evidence="1" id="KW-0520">NAD</keyword>
<sequence length="381" mass="39744">MSPIKVAIVGCGSIGRTHAAVVLEQPELELTALVDPIPEARTALTDWLTGRAAPAEFGSIGEALAAADLFVLATPSGLHISGALEVLAAGKHVVIEKPLDVDLHRAQEIEAAAVAAAENGQLATVISQHRFDPASQAVADAVAGQKFGRITSAIASIAWWRAQSYYDSGDWRGTWAMDGGGALMNQGVHTVDLLLWYLGKPVQITAHTGLLAHQDIEVEDTAAAVISFESGALAVLHATTAAYPGLSASIQVMGSHGSARIDTDRLVYFHAAAEQSEDARMGVQGGWDQSADVIAGYADEPLVVADPTVYPLGHSRQYRDIIAALAAGTQPGVTVSDAVRALACVRAVYLSATLGQSVLFDDVLAGKYDDVEVLVAGSPVR</sequence>
<evidence type="ECO:0000313" key="5">
    <source>
        <dbReference type="Proteomes" id="UP001185069"/>
    </source>
</evidence>
<dbReference type="PANTHER" id="PTHR43249">
    <property type="entry name" value="UDP-N-ACETYL-2-AMINO-2-DEOXY-D-GLUCURONATE OXIDASE"/>
    <property type="match status" value="1"/>
</dbReference>
<dbReference type="RefSeq" id="WP_309797830.1">
    <property type="nucleotide sequence ID" value="NZ_BAAAHY010000005.1"/>
</dbReference>
<dbReference type="PANTHER" id="PTHR43249:SF1">
    <property type="entry name" value="D-GLUCOSIDE 3-DEHYDROGENASE"/>
    <property type="match status" value="1"/>
</dbReference>
<dbReference type="InterPro" id="IPR036291">
    <property type="entry name" value="NAD(P)-bd_dom_sf"/>
</dbReference>
<dbReference type="EMBL" id="JAVDQF010000001">
    <property type="protein sequence ID" value="MDR6269475.1"/>
    <property type="molecule type" value="Genomic_DNA"/>
</dbReference>
<evidence type="ECO:0000313" key="4">
    <source>
        <dbReference type="EMBL" id="MDR6269475.1"/>
    </source>
</evidence>
<reference evidence="4 5" key="1">
    <citation type="submission" date="2023-07" db="EMBL/GenBank/DDBJ databases">
        <title>Sequencing the genomes of 1000 actinobacteria strains.</title>
        <authorList>
            <person name="Klenk H.-P."/>
        </authorList>
    </citation>
    <scope>NUCLEOTIDE SEQUENCE [LARGE SCALE GENOMIC DNA]</scope>
    <source>
        <strain evidence="4 5">DSM 14555</strain>
    </source>
</reference>
<dbReference type="InterPro" id="IPR000683">
    <property type="entry name" value="Gfo/Idh/MocA-like_OxRdtase_N"/>
</dbReference>
<evidence type="ECO:0000256" key="1">
    <source>
        <dbReference type="ARBA" id="ARBA00023027"/>
    </source>
</evidence>
<evidence type="ECO:0000259" key="2">
    <source>
        <dbReference type="Pfam" id="PF01408"/>
    </source>
</evidence>
<keyword evidence="5" id="KW-1185">Reference proteome</keyword>